<name>A0A914YPC3_9BILA</name>
<organism evidence="1 2">
    <name type="scientific">Panagrolaimus superbus</name>
    <dbReference type="NCBI Taxonomy" id="310955"/>
    <lineage>
        <taxon>Eukaryota</taxon>
        <taxon>Metazoa</taxon>
        <taxon>Ecdysozoa</taxon>
        <taxon>Nematoda</taxon>
        <taxon>Chromadorea</taxon>
        <taxon>Rhabditida</taxon>
        <taxon>Tylenchina</taxon>
        <taxon>Panagrolaimomorpha</taxon>
        <taxon>Panagrolaimoidea</taxon>
        <taxon>Panagrolaimidae</taxon>
        <taxon>Panagrolaimus</taxon>
    </lineage>
</organism>
<dbReference type="WBParaSite" id="PSU_v2.g20842.t1">
    <property type="protein sequence ID" value="PSU_v2.g20842.t1"/>
    <property type="gene ID" value="PSU_v2.g20842"/>
</dbReference>
<evidence type="ECO:0000313" key="2">
    <source>
        <dbReference type="WBParaSite" id="PSU_v2.g20842.t1"/>
    </source>
</evidence>
<reference evidence="2" key="1">
    <citation type="submission" date="2022-11" db="UniProtKB">
        <authorList>
            <consortium name="WormBaseParasite"/>
        </authorList>
    </citation>
    <scope>IDENTIFICATION</scope>
</reference>
<keyword evidence="1" id="KW-1185">Reference proteome</keyword>
<protein>
    <submittedName>
        <fullName evidence="2">Uncharacterized protein</fullName>
    </submittedName>
</protein>
<evidence type="ECO:0000313" key="1">
    <source>
        <dbReference type="Proteomes" id="UP000887577"/>
    </source>
</evidence>
<sequence>MTFIRTCQTPNCPCVGAETKTEPCAFNTCIYPRTPCCTGYQQGSYQGQTQCGPLPISDAENVLLPCTPGSGPVLTCLETTCSDTCGLCGSMIQAQANTCGSVQCADSLCSFPRTSCCPKYSKRGIAGGNLNAFQFKHIKNFMCIYSIHVIAHKNKS</sequence>
<proteinExistence type="predicted"/>
<accession>A0A914YPC3</accession>
<dbReference type="Proteomes" id="UP000887577">
    <property type="component" value="Unplaced"/>
</dbReference>
<dbReference type="AlphaFoldDB" id="A0A914YPC3"/>